<dbReference type="PANTHER" id="PTHR24345">
    <property type="entry name" value="SERINE/THREONINE-PROTEIN KINASE PLK"/>
    <property type="match status" value="1"/>
</dbReference>
<comment type="catalytic activity">
    <reaction evidence="11">
        <text>L-seryl-[protein] + ATP = O-phospho-L-seryl-[protein] + ADP + H(+)</text>
        <dbReference type="Rhea" id="RHEA:17989"/>
        <dbReference type="Rhea" id="RHEA-COMP:9863"/>
        <dbReference type="Rhea" id="RHEA-COMP:11604"/>
        <dbReference type="ChEBI" id="CHEBI:15378"/>
        <dbReference type="ChEBI" id="CHEBI:29999"/>
        <dbReference type="ChEBI" id="CHEBI:30616"/>
        <dbReference type="ChEBI" id="CHEBI:83421"/>
        <dbReference type="ChEBI" id="CHEBI:456216"/>
        <dbReference type="EC" id="2.7.11.21"/>
    </reaction>
</comment>
<dbReference type="InterPro" id="IPR000959">
    <property type="entry name" value="POLO_box_dom"/>
</dbReference>
<keyword evidence="4" id="KW-0723">Serine/threonine-protein kinase</keyword>
<feature type="domain" description="POLO box" evidence="13">
    <location>
        <begin position="368"/>
        <end position="446"/>
    </location>
</feature>
<dbReference type="CDD" id="cd13118">
    <property type="entry name" value="POLO_box_1"/>
    <property type="match status" value="1"/>
</dbReference>
<dbReference type="Gene3D" id="3.30.200.20">
    <property type="entry name" value="Phosphorylase Kinase, domain 1"/>
    <property type="match status" value="1"/>
</dbReference>
<evidence type="ECO:0000256" key="5">
    <source>
        <dbReference type="ARBA" id="ARBA00022679"/>
    </source>
</evidence>
<dbReference type="Proteomes" id="UP001209878">
    <property type="component" value="Unassembled WGS sequence"/>
</dbReference>
<dbReference type="AlphaFoldDB" id="A0AAD9KYV6"/>
<dbReference type="PROSITE" id="PS50011">
    <property type="entry name" value="PROTEIN_KINASE_DOM"/>
    <property type="match status" value="1"/>
</dbReference>
<dbReference type="FunFam" id="1.10.510.10:FF:001887">
    <property type="entry name" value="Uncharacterized protein"/>
    <property type="match status" value="1"/>
</dbReference>
<evidence type="ECO:0000256" key="11">
    <source>
        <dbReference type="ARBA" id="ARBA00048347"/>
    </source>
</evidence>
<keyword evidence="6" id="KW-0677">Repeat</keyword>
<evidence type="ECO:0000256" key="9">
    <source>
        <dbReference type="ARBA" id="ARBA00022840"/>
    </source>
</evidence>
<dbReference type="InterPro" id="IPR008271">
    <property type="entry name" value="Ser/Thr_kinase_AS"/>
</dbReference>
<dbReference type="GO" id="GO:0000922">
    <property type="term" value="C:spindle pole"/>
    <property type="evidence" value="ECO:0007669"/>
    <property type="project" value="TreeGrafter"/>
</dbReference>
<evidence type="ECO:0000256" key="7">
    <source>
        <dbReference type="ARBA" id="ARBA00022741"/>
    </source>
</evidence>
<gene>
    <name evidence="14" type="ORF">NP493_469g02030</name>
</gene>
<evidence type="ECO:0000256" key="6">
    <source>
        <dbReference type="ARBA" id="ARBA00022737"/>
    </source>
</evidence>
<reference evidence="14" key="1">
    <citation type="journal article" date="2023" name="Mol. Biol. Evol.">
        <title>Third-Generation Sequencing Reveals the Adaptive Role of the Epigenome in Three Deep-Sea Polychaetes.</title>
        <authorList>
            <person name="Perez M."/>
            <person name="Aroh O."/>
            <person name="Sun Y."/>
            <person name="Lan Y."/>
            <person name="Juniper S.K."/>
            <person name="Young C.R."/>
            <person name="Angers B."/>
            <person name="Qian P.Y."/>
        </authorList>
    </citation>
    <scope>NUCLEOTIDE SEQUENCE</scope>
    <source>
        <strain evidence="14">R07B-5</strain>
    </source>
</reference>
<dbReference type="InterPro" id="IPR036947">
    <property type="entry name" value="POLO_box_dom_sf"/>
</dbReference>
<dbReference type="CDD" id="cd14099">
    <property type="entry name" value="STKc_PLK"/>
    <property type="match status" value="1"/>
</dbReference>
<dbReference type="GO" id="GO:0005813">
    <property type="term" value="C:centrosome"/>
    <property type="evidence" value="ECO:0007669"/>
    <property type="project" value="TreeGrafter"/>
</dbReference>
<dbReference type="Pfam" id="PF00069">
    <property type="entry name" value="Pkinase"/>
    <property type="match status" value="1"/>
</dbReference>
<evidence type="ECO:0000256" key="2">
    <source>
        <dbReference type="ARBA" id="ARBA00012424"/>
    </source>
</evidence>
<dbReference type="GO" id="GO:0005634">
    <property type="term" value="C:nucleus"/>
    <property type="evidence" value="ECO:0007669"/>
    <property type="project" value="TreeGrafter"/>
</dbReference>
<name>A0AAD9KYV6_RIDPI</name>
<accession>A0AAD9KYV6</accession>
<dbReference type="InterPro" id="IPR000719">
    <property type="entry name" value="Prot_kinase_dom"/>
</dbReference>
<dbReference type="PROSITE" id="PS00108">
    <property type="entry name" value="PROTEIN_KINASE_ST"/>
    <property type="match status" value="1"/>
</dbReference>
<dbReference type="Gene3D" id="3.30.1120.30">
    <property type="entry name" value="POLO box domain"/>
    <property type="match status" value="2"/>
</dbReference>
<dbReference type="Pfam" id="PF00659">
    <property type="entry name" value="POLO_box"/>
    <property type="match status" value="2"/>
</dbReference>
<keyword evidence="9" id="KW-0067">ATP-binding</keyword>
<sequence length="557" mass="63751">MVDQKSQKIYAGKIIAKNRLSKPHQKEKIIREIELHKDLSHTNVVAFHSFFEDDDYVYIILEVCTRKSLVHVLKNRKTLTEPEVRYYLRQLVEGCRYIHDQRIIHRDLKLGNMLLNDDMRVKIADFGLATRVEFDGERKMTVCGTPNYIAPEVLQKKGHSYEADLWAIGCIMYAMLIGRPPFETSTLKETYVRITSNKYYLPSHISTSARNLIQRLLSPEPSQRPSLEKILADEFFSAGYTPKTLSSSCCEWAPKYSVARILPRPKSYAAPVSPAEAIDKISNLVQIKGSRKAASQILTKTSHHSKETEFPSSKDLSSLAYTKRPASTEPRASQFGSSVRLYQMLSTCIDAMPADANPSPVPNPRPLWVTKWVDYSNKYGFGFQLADRSVGVLFNDSTRMLLAPDGRTVQYNDLSNRVYTFRTESAPADYQKKATLLLYFAQYMDEHLIHGGDATRDYGSWTPTGIFMKKWFRTDRAIVMYLNNGTLQVNFFGDHTKVILSPDSHDYLVTYINQQRVATTYHLLQVRHFGCHPEIVERLRYGKRVLEKIINVSGESV</sequence>
<keyword evidence="3" id="KW-0963">Cytoplasm</keyword>
<evidence type="ECO:0000256" key="8">
    <source>
        <dbReference type="ARBA" id="ARBA00022777"/>
    </source>
</evidence>
<dbReference type="GO" id="GO:0007052">
    <property type="term" value="P:mitotic spindle organization"/>
    <property type="evidence" value="ECO:0007669"/>
    <property type="project" value="TreeGrafter"/>
</dbReference>
<keyword evidence="5" id="KW-0808">Transferase</keyword>
<comment type="caution">
    <text evidence="14">The sequence shown here is derived from an EMBL/GenBank/DDBJ whole genome shotgun (WGS) entry which is preliminary data.</text>
</comment>
<dbReference type="EC" id="2.7.11.21" evidence="2"/>
<dbReference type="PANTHER" id="PTHR24345:SF0">
    <property type="entry name" value="CELL CYCLE SERINE_THREONINE-PROTEIN KINASE CDC5_MSD2"/>
    <property type="match status" value="1"/>
</dbReference>
<evidence type="ECO:0000256" key="4">
    <source>
        <dbReference type="ARBA" id="ARBA00022527"/>
    </source>
</evidence>
<protein>
    <recommendedName>
        <fullName evidence="2">polo kinase</fullName>
        <ecNumber evidence="2">2.7.11.21</ecNumber>
    </recommendedName>
</protein>
<dbReference type="InterPro" id="IPR033701">
    <property type="entry name" value="POLO_box_1"/>
</dbReference>
<evidence type="ECO:0000259" key="13">
    <source>
        <dbReference type="PROSITE" id="PS50078"/>
    </source>
</evidence>
<dbReference type="FunFam" id="3.30.1120.30:FF:000001">
    <property type="entry name" value="Serine/threonine-protein kinase PLK"/>
    <property type="match status" value="1"/>
</dbReference>
<dbReference type="GO" id="GO:0000776">
    <property type="term" value="C:kinetochore"/>
    <property type="evidence" value="ECO:0007669"/>
    <property type="project" value="TreeGrafter"/>
</dbReference>
<feature type="domain" description="POLO box" evidence="13">
    <location>
        <begin position="467"/>
        <end position="551"/>
    </location>
</feature>
<comment type="catalytic activity">
    <reaction evidence="10">
        <text>L-threonyl-[protein] + ATP = O-phospho-L-threonyl-[protein] + ADP + H(+)</text>
        <dbReference type="Rhea" id="RHEA:46608"/>
        <dbReference type="Rhea" id="RHEA-COMP:11060"/>
        <dbReference type="Rhea" id="RHEA-COMP:11605"/>
        <dbReference type="ChEBI" id="CHEBI:15378"/>
        <dbReference type="ChEBI" id="CHEBI:30013"/>
        <dbReference type="ChEBI" id="CHEBI:30616"/>
        <dbReference type="ChEBI" id="CHEBI:61977"/>
        <dbReference type="ChEBI" id="CHEBI:456216"/>
        <dbReference type="EC" id="2.7.11.21"/>
    </reaction>
</comment>
<dbReference type="GO" id="GO:0005737">
    <property type="term" value="C:cytoplasm"/>
    <property type="evidence" value="ECO:0007669"/>
    <property type="project" value="UniProtKB-SubCell"/>
</dbReference>
<dbReference type="EMBL" id="JAODUO010000469">
    <property type="protein sequence ID" value="KAK2179855.1"/>
    <property type="molecule type" value="Genomic_DNA"/>
</dbReference>
<dbReference type="InterPro" id="IPR011009">
    <property type="entry name" value="Kinase-like_dom_sf"/>
</dbReference>
<keyword evidence="7" id="KW-0547">Nucleotide-binding</keyword>
<feature type="domain" description="Protein kinase" evidence="12">
    <location>
        <begin position="1"/>
        <end position="236"/>
    </location>
</feature>
<evidence type="ECO:0000313" key="15">
    <source>
        <dbReference type="Proteomes" id="UP001209878"/>
    </source>
</evidence>
<dbReference type="CDD" id="cd13117">
    <property type="entry name" value="POLO_box_2"/>
    <property type="match status" value="1"/>
</dbReference>
<dbReference type="SUPFAM" id="SSF56112">
    <property type="entry name" value="Protein kinase-like (PK-like)"/>
    <property type="match status" value="1"/>
</dbReference>
<dbReference type="InterPro" id="IPR033695">
    <property type="entry name" value="POLO_box_2"/>
</dbReference>
<dbReference type="SUPFAM" id="SSF82615">
    <property type="entry name" value="Polo-box domain"/>
    <property type="match status" value="2"/>
</dbReference>
<evidence type="ECO:0000256" key="10">
    <source>
        <dbReference type="ARBA" id="ARBA00047802"/>
    </source>
</evidence>
<evidence type="ECO:0000313" key="14">
    <source>
        <dbReference type="EMBL" id="KAK2179855.1"/>
    </source>
</evidence>
<organism evidence="14 15">
    <name type="scientific">Ridgeia piscesae</name>
    <name type="common">Tubeworm</name>
    <dbReference type="NCBI Taxonomy" id="27915"/>
    <lineage>
        <taxon>Eukaryota</taxon>
        <taxon>Metazoa</taxon>
        <taxon>Spiralia</taxon>
        <taxon>Lophotrochozoa</taxon>
        <taxon>Annelida</taxon>
        <taxon>Polychaeta</taxon>
        <taxon>Sedentaria</taxon>
        <taxon>Canalipalpata</taxon>
        <taxon>Sabellida</taxon>
        <taxon>Siboglinidae</taxon>
        <taxon>Ridgeia</taxon>
    </lineage>
</organism>
<keyword evidence="8" id="KW-0418">Kinase</keyword>
<evidence type="ECO:0000259" key="12">
    <source>
        <dbReference type="PROSITE" id="PS50011"/>
    </source>
</evidence>
<dbReference type="GO" id="GO:0005524">
    <property type="term" value="F:ATP binding"/>
    <property type="evidence" value="ECO:0007669"/>
    <property type="project" value="UniProtKB-KW"/>
</dbReference>
<dbReference type="Gene3D" id="1.10.510.10">
    <property type="entry name" value="Transferase(Phosphotransferase) domain 1"/>
    <property type="match status" value="1"/>
</dbReference>
<dbReference type="SMART" id="SM00220">
    <property type="entry name" value="S_TKc"/>
    <property type="match status" value="1"/>
</dbReference>
<evidence type="ECO:0000256" key="3">
    <source>
        <dbReference type="ARBA" id="ARBA00022490"/>
    </source>
</evidence>
<evidence type="ECO:0000256" key="1">
    <source>
        <dbReference type="ARBA" id="ARBA00004496"/>
    </source>
</evidence>
<comment type="subcellular location">
    <subcellularLocation>
        <location evidence="1">Cytoplasm</location>
    </subcellularLocation>
</comment>
<keyword evidence="15" id="KW-1185">Reference proteome</keyword>
<dbReference type="PROSITE" id="PS50078">
    <property type="entry name" value="POLO_BOX"/>
    <property type="match status" value="2"/>
</dbReference>
<proteinExistence type="predicted"/>
<dbReference type="GO" id="GO:0004674">
    <property type="term" value="F:protein serine/threonine kinase activity"/>
    <property type="evidence" value="ECO:0007669"/>
    <property type="project" value="UniProtKB-KW"/>
</dbReference>